<proteinExistence type="predicted"/>
<evidence type="ECO:0000313" key="1">
    <source>
        <dbReference type="EMBL" id="MFB9069973.1"/>
    </source>
</evidence>
<dbReference type="EMBL" id="JBHMFI010000001">
    <property type="protein sequence ID" value="MFB9069973.1"/>
    <property type="molecule type" value="Genomic_DNA"/>
</dbReference>
<protein>
    <submittedName>
        <fullName evidence="1">Uncharacterized protein</fullName>
    </submittedName>
</protein>
<gene>
    <name evidence="1" type="ORF">ACFFX0_01680</name>
</gene>
<sequence>MSFLRLTSELPATASVTEYIEAFSAGRCLPGTPVVHPPVGSLGKTYRTALGGTYV</sequence>
<organism evidence="1 2">
    <name type="scientific">Citricoccus parietis</name>
    <dbReference type="NCBI Taxonomy" id="592307"/>
    <lineage>
        <taxon>Bacteria</taxon>
        <taxon>Bacillati</taxon>
        <taxon>Actinomycetota</taxon>
        <taxon>Actinomycetes</taxon>
        <taxon>Micrococcales</taxon>
        <taxon>Micrococcaceae</taxon>
        <taxon>Citricoccus</taxon>
    </lineage>
</organism>
<accession>A0ABV5FUM5</accession>
<dbReference type="Proteomes" id="UP001589575">
    <property type="component" value="Unassembled WGS sequence"/>
</dbReference>
<reference evidence="1 2" key="1">
    <citation type="submission" date="2024-09" db="EMBL/GenBank/DDBJ databases">
        <authorList>
            <person name="Sun Q."/>
            <person name="Mori K."/>
        </authorList>
    </citation>
    <scope>NUCLEOTIDE SEQUENCE [LARGE SCALE GENOMIC DNA]</scope>
    <source>
        <strain evidence="1 2">CCM 7609</strain>
    </source>
</reference>
<name>A0ABV5FUM5_9MICC</name>
<comment type="caution">
    <text evidence="1">The sequence shown here is derived from an EMBL/GenBank/DDBJ whole genome shotgun (WGS) entry which is preliminary data.</text>
</comment>
<keyword evidence="2" id="KW-1185">Reference proteome</keyword>
<evidence type="ECO:0000313" key="2">
    <source>
        <dbReference type="Proteomes" id="UP001589575"/>
    </source>
</evidence>